<dbReference type="RefSeq" id="WP_069858498.1">
    <property type="nucleotide sequence ID" value="NZ_BDFE01000015.1"/>
</dbReference>
<feature type="transmembrane region" description="Helical" evidence="8">
    <location>
        <begin position="306"/>
        <end position="325"/>
    </location>
</feature>
<evidence type="ECO:0000256" key="1">
    <source>
        <dbReference type="ARBA" id="ARBA00004651"/>
    </source>
</evidence>
<evidence type="ECO:0000313" key="9">
    <source>
        <dbReference type="EMBL" id="GAU08748.1"/>
    </source>
</evidence>
<dbReference type="OrthoDB" id="9782305at2"/>
<dbReference type="EMBL" id="BDFE01000015">
    <property type="protein sequence ID" value="GAU08748.1"/>
    <property type="molecule type" value="Genomic_DNA"/>
</dbReference>
<keyword evidence="5 8" id="KW-0812">Transmembrane</keyword>
<evidence type="ECO:0000256" key="3">
    <source>
        <dbReference type="ARBA" id="ARBA00022448"/>
    </source>
</evidence>
<comment type="subcellular location">
    <subcellularLocation>
        <location evidence="1">Cell membrane</location>
        <topology evidence="1">Multi-pass membrane protein</topology>
    </subcellularLocation>
</comment>
<keyword evidence="10" id="KW-1185">Reference proteome</keyword>
<dbReference type="GO" id="GO:0033214">
    <property type="term" value="P:siderophore-iron import into cell"/>
    <property type="evidence" value="ECO:0007669"/>
    <property type="project" value="TreeGrafter"/>
</dbReference>
<accession>A0A194AHE2</accession>
<dbReference type="PANTHER" id="PTHR30472:SF25">
    <property type="entry name" value="ABC TRANSPORTER PERMEASE PROTEIN MJ0876-RELATED"/>
    <property type="match status" value="1"/>
</dbReference>
<protein>
    <submittedName>
        <fullName evidence="9">ABC transporter permease</fullName>
    </submittedName>
</protein>
<evidence type="ECO:0000256" key="5">
    <source>
        <dbReference type="ARBA" id="ARBA00022692"/>
    </source>
</evidence>
<dbReference type="Gene3D" id="1.10.3470.10">
    <property type="entry name" value="ABC transporter involved in vitamin B12 uptake, BtuC"/>
    <property type="match status" value="1"/>
</dbReference>
<feature type="transmembrane region" description="Helical" evidence="8">
    <location>
        <begin position="236"/>
        <end position="263"/>
    </location>
</feature>
<dbReference type="CDD" id="cd06550">
    <property type="entry name" value="TM_ABC_iron-siderophores_like"/>
    <property type="match status" value="1"/>
</dbReference>
<dbReference type="AlphaFoldDB" id="A0A194AHE2"/>
<sequence length="329" mass="34126">MLTPWRILKTNLPMALLLVLACWLGLSAGSSGFSLLDPARLFLDSGMDPVRSAIILDLRLPRVCLAVLAGATLSTGGLVMQALLKNPLAEPYILGVSGGAAVGAIGAIILSLAHVATMAISFAGGLASLFLVLTVAGRRASTGTEAILLSGVMINAFCSALILFFISMVPADKAAGVLHWLMGTIPSADPSSIILTLGVVLAGSILIFALAQRMNIFQLGHETAASLGIDVRTTAVILLITITLMVAAVVCQTGLLGFVGLVVPHLLRLVHGHDHRILVPSCILGGGAYMVLCDTLARSLPSRGELPVGVLTAMIGAPLFIFLLTRKRS</sequence>
<dbReference type="SUPFAM" id="SSF81345">
    <property type="entry name" value="ABC transporter involved in vitamin B12 uptake, BtuC"/>
    <property type="match status" value="1"/>
</dbReference>
<evidence type="ECO:0000256" key="2">
    <source>
        <dbReference type="ARBA" id="ARBA00007935"/>
    </source>
</evidence>
<feature type="transmembrane region" description="Helical" evidence="8">
    <location>
        <begin position="191"/>
        <end position="211"/>
    </location>
</feature>
<dbReference type="PANTHER" id="PTHR30472">
    <property type="entry name" value="FERRIC ENTEROBACTIN TRANSPORT SYSTEM PERMEASE PROTEIN"/>
    <property type="match status" value="1"/>
</dbReference>
<dbReference type="InterPro" id="IPR037294">
    <property type="entry name" value="ABC_BtuC-like"/>
</dbReference>
<name>A0A194AHE2_9BACT</name>
<evidence type="ECO:0000313" key="10">
    <source>
        <dbReference type="Proteomes" id="UP000095200"/>
    </source>
</evidence>
<proteinExistence type="inferred from homology"/>
<organism evidence="9 10">
    <name type="scientific">Desulfoplanes formicivorans</name>
    <dbReference type="NCBI Taxonomy" id="1592317"/>
    <lineage>
        <taxon>Bacteria</taxon>
        <taxon>Pseudomonadati</taxon>
        <taxon>Thermodesulfobacteriota</taxon>
        <taxon>Desulfovibrionia</taxon>
        <taxon>Desulfovibrionales</taxon>
        <taxon>Desulfoplanaceae</taxon>
        <taxon>Desulfoplanes</taxon>
    </lineage>
</organism>
<dbReference type="InterPro" id="IPR000522">
    <property type="entry name" value="ABC_transptr_permease_BtuC"/>
</dbReference>
<reference evidence="10" key="1">
    <citation type="submission" date="2016-06" db="EMBL/GenBank/DDBJ databases">
        <title>Draft genome sequence of Desulfoplanes formicivorans strain Pf12B.</title>
        <authorList>
            <person name="Watanabe M."/>
            <person name="Kojima H."/>
            <person name="Fukui M."/>
        </authorList>
    </citation>
    <scope>NUCLEOTIDE SEQUENCE [LARGE SCALE GENOMIC DNA]</scope>
    <source>
        <strain evidence="10">Pf12B</strain>
    </source>
</reference>
<feature type="transmembrane region" description="Helical" evidence="8">
    <location>
        <begin position="118"/>
        <end position="136"/>
    </location>
</feature>
<keyword evidence="6 8" id="KW-1133">Transmembrane helix</keyword>
<dbReference type="GO" id="GO:0022857">
    <property type="term" value="F:transmembrane transporter activity"/>
    <property type="evidence" value="ECO:0007669"/>
    <property type="project" value="InterPro"/>
</dbReference>
<keyword evidence="4" id="KW-1003">Cell membrane</keyword>
<dbReference type="STRING" id="1592317.DPF_1464"/>
<keyword evidence="7 8" id="KW-0472">Membrane</keyword>
<gene>
    <name evidence="9" type="ORF">DPF_1464</name>
</gene>
<feature type="transmembrane region" description="Helical" evidence="8">
    <location>
        <begin position="60"/>
        <end position="80"/>
    </location>
</feature>
<feature type="transmembrane region" description="Helical" evidence="8">
    <location>
        <begin position="92"/>
        <end position="112"/>
    </location>
</feature>
<comment type="similarity">
    <text evidence="2">Belongs to the binding-protein-dependent transport system permease family. FecCD subfamily.</text>
</comment>
<keyword evidence="3" id="KW-0813">Transport</keyword>
<evidence type="ECO:0000256" key="4">
    <source>
        <dbReference type="ARBA" id="ARBA00022475"/>
    </source>
</evidence>
<evidence type="ECO:0000256" key="8">
    <source>
        <dbReference type="SAM" id="Phobius"/>
    </source>
</evidence>
<evidence type="ECO:0000256" key="7">
    <source>
        <dbReference type="ARBA" id="ARBA00023136"/>
    </source>
</evidence>
<dbReference type="Proteomes" id="UP000095200">
    <property type="component" value="Unassembled WGS sequence"/>
</dbReference>
<dbReference type="PROSITE" id="PS51257">
    <property type="entry name" value="PROKAR_LIPOPROTEIN"/>
    <property type="match status" value="1"/>
</dbReference>
<dbReference type="FunFam" id="1.10.3470.10:FF:000001">
    <property type="entry name" value="Vitamin B12 ABC transporter permease BtuC"/>
    <property type="match status" value="1"/>
</dbReference>
<dbReference type="GO" id="GO:0005886">
    <property type="term" value="C:plasma membrane"/>
    <property type="evidence" value="ECO:0007669"/>
    <property type="project" value="UniProtKB-SubCell"/>
</dbReference>
<feature type="transmembrane region" description="Helical" evidence="8">
    <location>
        <begin position="148"/>
        <end position="171"/>
    </location>
</feature>
<evidence type="ECO:0000256" key="6">
    <source>
        <dbReference type="ARBA" id="ARBA00022989"/>
    </source>
</evidence>
<dbReference type="Pfam" id="PF01032">
    <property type="entry name" value="FecCD"/>
    <property type="match status" value="1"/>
</dbReference>
<comment type="caution">
    <text evidence="9">The sequence shown here is derived from an EMBL/GenBank/DDBJ whole genome shotgun (WGS) entry which is preliminary data.</text>
</comment>